<gene>
    <name evidence="4" type="ORF">DD238_003706</name>
</gene>
<evidence type="ECO:0000259" key="3">
    <source>
        <dbReference type="PROSITE" id="PS50888"/>
    </source>
</evidence>
<dbReference type="VEuPathDB" id="FungiDB:DD237_004169"/>
<dbReference type="STRING" id="542832.A0A3M6VTW4"/>
<evidence type="ECO:0000256" key="1">
    <source>
        <dbReference type="SAM" id="Coils"/>
    </source>
</evidence>
<dbReference type="SMART" id="SM00353">
    <property type="entry name" value="HLH"/>
    <property type="match status" value="1"/>
</dbReference>
<dbReference type="AlphaFoldDB" id="A0A3M6VTW4"/>
<dbReference type="EMBL" id="QLLG01000013">
    <property type="protein sequence ID" value="RMX69797.1"/>
    <property type="molecule type" value="Genomic_DNA"/>
</dbReference>
<evidence type="ECO:0000313" key="5">
    <source>
        <dbReference type="Proteomes" id="UP000282087"/>
    </source>
</evidence>
<dbReference type="InterPro" id="IPR000014">
    <property type="entry name" value="PAS"/>
</dbReference>
<dbReference type="Proteomes" id="UP000282087">
    <property type="component" value="Unassembled WGS sequence"/>
</dbReference>
<feature type="coiled-coil region" evidence="1">
    <location>
        <begin position="173"/>
        <end position="200"/>
    </location>
</feature>
<name>A0A3M6VTW4_9STRA</name>
<evidence type="ECO:0000313" key="4">
    <source>
        <dbReference type="EMBL" id="RMX69797.1"/>
    </source>
</evidence>
<feature type="region of interest" description="Disordered" evidence="2">
    <location>
        <begin position="331"/>
        <end position="361"/>
    </location>
</feature>
<dbReference type="Gene3D" id="4.10.280.10">
    <property type="entry name" value="Helix-loop-helix DNA-binding domain"/>
    <property type="match status" value="1"/>
</dbReference>
<proteinExistence type="predicted"/>
<dbReference type="InterPro" id="IPR035965">
    <property type="entry name" value="PAS-like_dom_sf"/>
</dbReference>
<sequence>MLAPSSDYGYVPSPANTMNYNQQHVQSGERPKLFMQPPILGDYSHMVHHGTSQHGMTPQHSTMTPQHVMGTKYESEPLMMNVQGTPHYYPPSQMGTQMLHVSSDYEYAKGSVITPSSVRSNSKRSREDLNLKEKKRMFKLNDRINQLKDMLDEAGVQTKKNKQSILDNAAHYIEMLRSNLLIAKQKAERAEKQAEVYRSQAQKTSQGTEKVIRGVFQKTTTPRVVVDMNMQTITFNHAFMKHTGQSELVLKKQKTLQPYLCADQSTLYNIMKKVCDTNQSISAVVKTPFAGGKTVTVNLVAAVITDDNGKATNVEFSLIPMETSQRIVPSMRQNADAVHDEAETSAEESVTDGETKDNLQL</sequence>
<evidence type="ECO:0000256" key="2">
    <source>
        <dbReference type="SAM" id="MobiDB-lite"/>
    </source>
</evidence>
<feature type="domain" description="BHLH" evidence="3">
    <location>
        <begin position="124"/>
        <end position="176"/>
    </location>
</feature>
<reference evidence="4 5" key="1">
    <citation type="submission" date="2018-06" db="EMBL/GenBank/DDBJ databases">
        <title>Comparative genomics of downy mildews reveals potential adaptations to biotrophy.</title>
        <authorList>
            <person name="Fletcher K."/>
            <person name="Klosterman S.J."/>
            <person name="Derevnina L."/>
            <person name="Martin F."/>
            <person name="Koike S."/>
            <person name="Reyes Chin-Wo S."/>
            <person name="Mou B."/>
            <person name="Michelmore R."/>
        </authorList>
    </citation>
    <scope>NUCLEOTIDE SEQUENCE [LARGE SCALE GENOMIC DNA]</scope>
    <source>
        <strain evidence="4 5">R14</strain>
    </source>
</reference>
<keyword evidence="1" id="KW-0175">Coiled coil</keyword>
<protein>
    <recommendedName>
        <fullName evidence="3">BHLH domain-containing protein</fullName>
    </recommendedName>
</protein>
<dbReference type="InterPro" id="IPR036638">
    <property type="entry name" value="HLH_DNA-bd_sf"/>
</dbReference>
<dbReference type="GO" id="GO:0046983">
    <property type="term" value="F:protein dimerization activity"/>
    <property type="evidence" value="ECO:0007669"/>
    <property type="project" value="InterPro"/>
</dbReference>
<dbReference type="CDD" id="cd00130">
    <property type="entry name" value="PAS"/>
    <property type="match status" value="1"/>
</dbReference>
<dbReference type="InterPro" id="IPR011598">
    <property type="entry name" value="bHLH_dom"/>
</dbReference>
<dbReference type="Pfam" id="PF00010">
    <property type="entry name" value="HLH"/>
    <property type="match status" value="1"/>
</dbReference>
<dbReference type="SUPFAM" id="SSF55785">
    <property type="entry name" value="PYP-like sensor domain (PAS domain)"/>
    <property type="match status" value="1"/>
</dbReference>
<dbReference type="SUPFAM" id="SSF47459">
    <property type="entry name" value="HLH, helix-loop-helix DNA-binding domain"/>
    <property type="match status" value="1"/>
</dbReference>
<dbReference type="PROSITE" id="PS50888">
    <property type="entry name" value="BHLH"/>
    <property type="match status" value="1"/>
</dbReference>
<dbReference type="CDD" id="cd00083">
    <property type="entry name" value="bHLH_SF"/>
    <property type="match status" value="1"/>
</dbReference>
<organism evidence="4 5">
    <name type="scientific">Peronospora effusa</name>
    <dbReference type="NCBI Taxonomy" id="542832"/>
    <lineage>
        <taxon>Eukaryota</taxon>
        <taxon>Sar</taxon>
        <taxon>Stramenopiles</taxon>
        <taxon>Oomycota</taxon>
        <taxon>Peronosporomycetes</taxon>
        <taxon>Peronosporales</taxon>
        <taxon>Peronosporaceae</taxon>
        <taxon>Peronospora</taxon>
    </lineage>
</organism>
<keyword evidence="5" id="KW-1185">Reference proteome</keyword>
<accession>A0A3M6VTW4</accession>
<dbReference type="OrthoDB" id="200651at2759"/>
<dbReference type="Gene3D" id="3.30.450.20">
    <property type="entry name" value="PAS domain"/>
    <property type="match status" value="1"/>
</dbReference>
<comment type="caution">
    <text evidence="4">The sequence shown here is derived from an EMBL/GenBank/DDBJ whole genome shotgun (WGS) entry which is preliminary data.</text>
</comment>